<name>A0A1R3WAY7_9RHOB</name>
<feature type="domain" description="Integrase catalytic" evidence="1">
    <location>
        <begin position="118"/>
        <end position="278"/>
    </location>
</feature>
<evidence type="ECO:0000313" key="2">
    <source>
        <dbReference type="EMBL" id="SIT74962.1"/>
    </source>
</evidence>
<dbReference type="SUPFAM" id="SSF53098">
    <property type="entry name" value="Ribonuclease H-like"/>
    <property type="match status" value="1"/>
</dbReference>
<dbReference type="Pfam" id="PF00665">
    <property type="entry name" value="rve"/>
    <property type="match status" value="1"/>
</dbReference>
<dbReference type="InterPro" id="IPR050900">
    <property type="entry name" value="Transposase_IS3/IS150/IS904"/>
</dbReference>
<dbReference type="GO" id="GO:0003676">
    <property type="term" value="F:nucleic acid binding"/>
    <property type="evidence" value="ECO:0007669"/>
    <property type="project" value="InterPro"/>
</dbReference>
<dbReference type="PANTHER" id="PTHR46889">
    <property type="entry name" value="TRANSPOSASE INSF FOR INSERTION SEQUENCE IS3B-RELATED"/>
    <property type="match status" value="1"/>
</dbReference>
<proteinExistence type="predicted"/>
<dbReference type="GO" id="GO:0015074">
    <property type="term" value="P:DNA integration"/>
    <property type="evidence" value="ECO:0007669"/>
    <property type="project" value="InterPro"/>
</dbReference>
<dbReference type="InterPro" id="IPR001584">
    <property type="entry name" value="Integrase_cat-core"/>
</dbReference>
<protein>
    <submittedName>
        <fullName evidence="2">Putative transposase</fullName>
    </submittedName>
</protein>
<accession>A0A1R3WAY7</accession>
<dbReference type="AlphaFoldDB" id="A0A1R3WAY7"/>
<dbReference type="PANTHER" id="PTHR46889:SF4">
    <property type="entry name" value="TRANSPOSASE INSO FOR INSERTION SEQUENCE ELEMENT IS911B-RELATED"/>
    <property type="match status" value="1"/>
</dbReference>
<reference evidence="2 3" key="1">
    <citation type="submission" date="2017-01" db="EMBL/GenBank/DDBJ databases">
        <authorList>
            <person name="Mah S.A."/>
            <person name="Swanson W.J."/>
            <person name="Moy G.W."/>
            <person name="Vacquier V.D."/>
        </authorList>
    </citation>
    <scope>NUCLEOTIDE SEQUENCE [LARGE SCALE GENOMIC DNA]</scope>
    <source>
        <strain evidence="2 3">DSM 21219</strain>
    </source>
</reference>
<evidence type="ECO:0000313" key="3">
    <source>
        <dbReference type="Proteomes" id="UP000192455"/>
    </source>
</evidence>
<dbReference type="InterPro" id="IPR025948">
    <property type="entry name" value="HTH-like_dom"/>
</dbReference>
<dbReference type="Gene3D" id="3.30.420.10">
    <property type="entry name" value="Ribonuclease H-like superfamily/Ribonuclease H"/>
    <property type="match status" value="1"/>
</dbReference>
<organism evidence="2 3">
    <name type="scientific">Pontibaca methylaminivorans</name>
    <dbReference type="NCBI Taxonomy" id="515897"/>
    <lineage>
        <taxon>Bacteria</taxon>
        <taxon>Pseudomonadati</taxon>
        <taxon>Pseudomonadota</taxon>
        <taxon>Alphaproteobacteria</taxon>
        <taxon>Rhodobacterales</taxon>
        <taxon>Roseobacteraceae</taxon>
        <taxon>Pontibaca</taxon>
    </lineage>
</organism>
<keyword evidence="3" id="KW-1185">Reference proteome</keyword>
<dbReference type="InterPro" id="IPR048020">
    <property type="entry name" value="Transpos_IS3"/>
</dbReference>
<dbReference type="InterPro" id="IPR036397">
    <property type="entry name" value="RNaseH_sf"/>
</dbReference>
<dbReference type="PROSITE" id="PS50994">
    <property type="entry name" value="INTEGRASE"/>
    <property type="match status" value="1"/>
</dbReference>
<sequence>MSPEKKRAMIKRDHPQLSISQQCKLVRLSRSAFYYAPVGIDADTLAMMKEIDRVFTKYPFFGSRQIAAYLRREGVVVGRHRVRRLMTRMGLEAIYKRPRTSQPHPQHPVFPYLLRKMQIDRPNQVWCADITFVPVRNGFLYLVAIMDWASRKVLSWRLSNTMHADFCVDALTEAIAKYGPPEIMNTDQGSQFTGSAWITTLTEAGVRISMDGRGRYLDNIFIERLWRSLKQEAIYLEEITDGFQARRVVKNWMAFYNTERPHSALDRQTPDEAYWADLEKHKAA</sequence>
<dbReference type="NCBIfam" id="NF033516">
    <property type="entry name" value="transpos_IS3"/>
    <property type="match status" value="1"/>
</dbReference>
<dbReference type="Proteomes" id="UP000192455">
    <property type="component" value="Unassembled WGS sequence"/>
</dbReference>
<evidence type="ECO:0000259" key="1">
    <source>
        <dbReference type="PROSITE" id="PS50994"/>
    </source>
</evidence>
<gene>
    <name evidence="2" type="ORF">SAMN05421849_0242</name>
</gene>
<dbReference type="Pfam" id="PF13276">
    <property type="entry name" value="HTH_21"/>
    <property type="match status" value="1"/>
</dbReference>
<dbReference type="EMBL" id="FTPS01000001">
    <property type="protein sequence ID" value="SIT74962.1"/>
    <property type="molecule type" value="Genomic_DNA"/>
</dbReference>
<dbReference type="InterPro" id="IPR012337">
    <property type="entry name" value="RNaseH-like_sf"/>
</dbReference>